<evidence type="ECO:0000256" key="10">
    <source>
        <dbReference type="ARBA" id="ARBA00022967"/>
    </source>
</evidence>
<keyword evidence="11 15" id="KW-1133">Transmembrane helix</keyword>
<gene>
    <name evidence="17" type="ORF">UFOPK2656_02972</name>
</gene>
<dbReference type="NCBIfam" id="TIGR01511">
    <property type="entry name" value="ATPase-IB1_Cu"/>
    <property type="match status" value="1"/>
</dbReference>
<evidence type="ECO:0000256" key="3">
    <source>
        <dbReference type="ARBA" id="ARBA00012517"/>
    </source>
</evidence>
<dbReference type="NCBIfam" id="TIGR01512">
    <property type="entry name" value="ATPase-IB2_Cd"/>
    <property type="match status" value="1"/>
</dbReference>
<feature type="transmembrane region" description="Helical" evidence="15">
    <location>
        <begin position="168"/>
        <end position="189"/>
    </location>
</feature>
<comment type="subcellular location">
    <subcellularLocation>
        <location evidence="1">Endomembrane system</location>
        <topology evidence="1">Multi-pass membrane protein</topology>
    </subcellularLocation>
</comment>
<dbReference type="GO" id="GO:0012505">
    <property type="term" value="C:endomembrane system"/>
    <property type="evidence" value="ECO:0007669"/>
    <property type="project" value="UniProtKB-SubCell"/>
</dbReference>
<feature type="transmembrane region" description="Helical" evidence="15">
    <location>
        <begin position="499"/>
        <end position="516"/>
    </location>
</feature>
<dbReference type="PANTHER" id="PTHR43520:SF8">
    <property type="entry name" value="P-TYPE CU(+) TRANSPORTER"/>
    <property type="match status" value="1"/>
</dbReference>
<dbReference type="InterPro" id="IPR036412">
    <property type="entry name" value="HAD-like_sf"/>
</dbReference>
<dbReference type="PROSITE" id="PS01229">
    <property type="entry name" value="COF_2"/>
    <property type="match status" value="1"/>
</dbReference>
<dbReference type="InterPro" id="IPR059000">
    <property type="entry name" value="ATPase_P-type_domA"/>
</dbReference>
<proteinExistence type="inferred from homology"/>
<dbReference type="SUPFAM" id="SSF81665">
    <property type="entry name" value="Calcium ATPase, transmembrane domain M"/>
    <property type="match status" value="1"/>
</dbReference>
<dbReference type="FunFam" id="3.40.50.1000:FF:000144">
    <property type="entry name" value="copper-transporting ATPase 1 isoform X2"/>
    <property type="match status" value="1"/>
</dbReference>
<dbReference type="Pfam" id="PF00702">
    <property type="entry name" value="Hydrolase"/>
    <property type="match status" value="1"/>
</dbReference>
<dbReference type="GO" id="GO:0016020">
    <property type="term" value="C:membrane"/>
    <property type="evidence" value="ECO:0007669"/>
    <property type="project" value="InterPro"/>
</dbReference>
<keyword evidence="10" id="KW-1278">Translocase</keyword>
<dbReference type="EC" id="7.2.2.8" evidence="3"/>
<accession>A0A6J6T4L0</accession>
<dbReference type="AlphaFoldDB" id="A0A6J6T4L0"/>
<organism evidence="17">
    <name type="scientific">freshwater metagenome</name>
    <dbReference type="NCBI Taxonomy" id="449393"/>
    <lineage>
        <taxon>unclassified sequences</taxon>
        <taxon>metagenomes</taxon>
        <taxon>ecological metagenomes</taxon>
    </lineage>
</organism>
<dbReference type="InterPro" id="IPR001757">
    <property type="entry name" value="P_typ_ATPase"/>
</dbReference>
<dbReference type="GO" id="GO:0055070">
    <property type="term" value="P:copper ion homeostasis"/>
    <property type="evidence" value="ECO:0007669"/>
    <property type="project" value="TreeGrafter"/>
</dbReference>
<dbReference type="NCBIfam" id="TIGR01494">
    <property type="entry name" value="ATPase_P-type"/>
    <property type="match status" value="1"/>
</dbReference>
<dbReference type="InterPro" id="IPR023299">
    <property type="entry name" value="ATPase_P-typ_cyto_dom_N"/>
</dbReference>
<keyword evidence="6" id="KW-0479">Metal-binding</keyword>
<feature type="domain" description="P-type ATPase A" evidence="16">
    <location>
        <begin position="53"/>
        <end position="152"/>
    </location>
</feature>
<dbReference type="SUPFAM" id="SSF56784">
    <property type="entry name" value="HAD-like"/>
    <property type="match status" value="1"/>
</dbReference>
<keyword evidence="14 15" id="KW-0472">Membrane</keyword>
<dbReference type="EMBL" id="CAEZYF010000027">
    <property type="protein sequence ID" value="CAB4742142.1"/>
    <property type="molecule type" value="Genomic_DNA"/>
</dbReference>
<feature type="transmembrane region" description="Helical" evidence="15">
    <location>
        <begin position="15"/>
        <end position="33"/>
    </location>
</feature>
<evidence type="ECO:0000256" key="7">
    <source>
        <dbReference type="ARBA" id="ARBA00022741"/>
    </source>
</evidence>
<dbReference type="GO" id="GO:0005507">
    <property type="term" value="F:copper ion binding"/>
    <property type="evidence" value="ECO:0007669"/>
    <property type="project" value="TreeGrafter"/>
</dbReference>
<dbReference type="FunFam" id="2.70.150.10:FF:000002">
    <property type="entry name" value="Copper-transporting ATPase 1, putative"/>
    <property type="match status" value="1"/>
</dbReference>
<dbReference type="Gene3D" id="3.40.1110.10">
    <property type="entry name" value="Calcium-transporting ATPase, cytoplasmic domain N"/>
    <property type="match status" value="1"/>
</dbReference>
<dbReference type="NCBIfam" id="TIGR01525">
    <property type="entry name" value="ATPase-IB_hvy"/>
    <property type="match status" value="1"/>
</dbReference>
<evidence type="ECO:0000313" key="17">
    <source>
        <dbReference type="EMBL" id="CAB4742142.1"/>
    </source>
</evidence>
<dbReference type="InterPro" id="IPR008250">
    <property type="entry name" value="ATPase_P-typ_transduc_dom_A_sf"/>
</dbReference>
<dbReference type="InterPro" id="IPR023298">
    <property type="entry name" value="ATPase_P-typ_TM_dom_sf"/>
</dbReference>
<dbReference type="InterPro" id="IPR018303">
    <property type="entry name" value="ATPase_P-typ_P_site"/>
</dbReference>
<keyword evidence="4" id="KW-0813">Transport</keyword>
<dbReference type="InterPro" id="IPR023214">
    <property type="entry name" value="HAD_sf"/>
</dbReference>
<keyword evidence="13" id="KW-0406">Ion transport</keyword>
<name>A0A6J6T4L0_9ZZZZ</name>
<dbReference type="PRINTS" id="PR00120">
    <property type="entry name" value="HATPASE"/>
</dbReference>
<protein>
    <recommendedName>
        <fullName evidence="3">P-type Cu(+) transporter</fullName>
        <ecNumber evidence="3">7.2.2.8</ecNumber>
    </recommendedName>
</protein>
<evidence type="ECO:0000259" key="16">
    <source>
        <dbReference type="Pfam" id="PF00122"/>
    </source>
</evidence>
<keyword evidence="8" id="KW-0187">Copper transport</keyword>
<evidence type="ECO:0000256" key="8">
    <source>
        <dbReference type="ARBA" id="ARBA00022796"/>
    </source>
</evidence>
<evidence type="ECO:0000256" key="15">
    <source>
        <dbReference type="SAM" id="Phobius"/>
    </source>
</evidence>
<reference evidence="17" key="1">
    <citation type="submission" date="2020-05" db="EMBL/GenBank/DDBJ databases">
        <authorList>
            <person name="Chiriac C."/>
            <person name="Salcher M."/>
            <person name="Ghai R."/>
            <person name="Kavagutti S V."/>
        </authorList>
    </citation>
    <scope>NUCLEOTIDE SEQUENCE</scope>
</reference>
<dbReference type="PRINTS" id="PR00119">
    <property type="entry name" value="CATATPASE"/>
</dbReference>
<dbReference type="GO" id="GO:0005524">
    <property type="term" value="F:ATP binding"/>
    <property type="evidence" value="ECO:0007669"/>
    <property type="project" value="UniProtKB-KW"/>
</dbReference>
<evidence type="ECO:0000256" key="14">
    <source>
        <dbReference type="ARBA" id="ARBA00023136"/>
    </source>
</evidence>
<evidence type="ECO:0000256" key="12">
    <source>
        <dbReference type="ARBA" id="ARBA00023008"/>
    </source>
</evidence>
<feature type="transmembrane region" description="Helical" evidence="15">
    <location>
        <begin position="522"/>
        <end position="539"/>
    </location>
</feature>
<dbReference type="Gene3D" id="3.40.50.1000">
    <property type="entry name" value="HAD superfamily/HAD-like"/>
    <property type="match status" value="1"/>
</dbReference>
<dbReference type="Gene3D" id="2.70.150.10">
    <property type="entry name" value="Calcium-transporting ATPase, cytoplasmic transduction domain A"/>
    <property type="match status" value="1"/>
</dbReference>
<evidence type="ECO:0000256" key="4">
    <source>
        <dbReference type="ARBA" id="ARBA00022448"/>
    </source>
</evidence>
<comment type="similarity">
    <text evidence="2">Belongs to the cation transport ATPase (P-type) (TC 3.A.3) family. Type IB subfamily.</text>
</comment>
<evidence type="ECO:0000256" key="11">
    <source>
        <dbReference type="ARBA" id="ARBA00022989"/>
    </source>
</evidence>
<keyword evidence="12" id="KW-0186">Copper</keyword>
<dbReference type="PANTHER" id="PTHR43520">
    <property type="entry name" value="ATP7, ISOFORM B"/>
    <property type="match status" value="1"/>
</dbReference>
<evidence type="ECO:0000256" key="5">
    <source>
        <dbReference type="ARBA" id="ARBA00022692"/>
    </source>
</evidence>
<dbReference type="PROSITE" id="PS00154">
    <property type="entry name" value="ATPASE_E1_E2"/>
    <property type="match status" value="1"/>
</dbReference>
<dbReference type="GO" id="GO:0043682">
    <property type="term" value="F:P-type divalent copper transporter activity"/>
    <property type="evidence" value="ECO:0007669"/>
    <property type="project" value="TreeGrafter"/>
</dbReference>
<evidence type="ECO:0000256" key="9">
    <source>
        <dbReference type="ARBA" id="ARBA00022840"/>
    </source>
</evidence>
<dbReference type="GO" id="GO:0016887">
    <property type="term" value="F:ATP hydrolysis activity"/>
    <property type="evidence" value="ECO:0007669"/>
    <property type="project" value="InterPro"/>
</dbReference>
<dbReference type="GO" id="GO:0140581">
    <property type="term" value="F:P-type monovalent copper transporter activity"/>
    <property type="evidence" value="ECO:0007669"/>
    <property type="project" value="UniProtKB-EC"/>
</dbReference>
<keyword evidence="9" id="KW-0067">ATP-binding</keyword>
<evidence type="ECO:0000256" key="13">
    <source>
        <dbReference type="ARBA" id="ARBA00023065"/>
    </source>
</evidence>
<dbReference type="Pfam" id="PF00122">
    <property type="entry name" value="E1-E2_ATPase"/>
    <property type="match status" value="1"/>
</dbReference>
<evidence type="ECO:0000256" key="2">
    <source>
        <dbReference type="ARBA" id="ARBA00006024"/>
    </source>
</evidence>
<keyword evidence="7" id="KW-0547">Nucleotide-binding</keyword>
<keyword evidence="5 15" id="KW-0812">Transmembrane</keyword>
<feature type="transmembrane region" description="Helical" evidence="15">
    <location>
        <begin position="201"/>
        <end position="223"/>
    </location>
</feature>
<evidence type="ECO:0000256" key="6">
    <source>
        <dbReference type="ARBA" id="ARBA00022723"/>
    </source>
</evidence>
<sequence length="548" mass="56346">MSMSLVPVRGETHHLYLEVASTTVALILAGRWFEARAKRRAGGALRALMALGAHTAMVLQADGSEVEVETSALRVGDRFVVRPGERIATDGVVEDGASAVDMSLVTGESVPVEVAPGSAVTGATINTNGRLIVQATRVGADTALAQMARLVEAAQGGKAPVQRLADRVAGVFVPVVITLAIATLGFWLARTSSFAEAMSPAVAVLIIACPCALGLATPTALLVGTGRGAQAGILIKGPEILESTRRVDTIVLDKTGTVTTGEMSVSDIHPVAGIDRARLLQVAAAVEAGSEHPIAKAIVRAARAEVLIIPDAGMFAAHAGVGATAVVDGMTVHVGRADAHEVTPGMAAMTVVAVRVDDTLWGTIAVADTVKPTSAAAIERLRGLGLRPILLTGDNELTARTVAAEVGIADADVVWGVLPEGKVEQVRRLQAEGRVVAMVGDGVNDAAALAQADLGIAMGTGTDVAIEASDLTLVRADLHAAADAIRLSRRTLGVIKGNLFWAFAYNVAAIPVAMSWSLSPVVASAAMAFSSVFVVSNSLRLRRFNPGT</sequence>
<dbReference type="SUPFAM" id="SSF81653">
    <property type="entry name" value="Calcium ATPase, transduction domain A"/>
    <property type="match status" value="1"/>
</dbReference>
<evidence type="ECO:0000256" key="1">
    <source>
        <dbReference type="ARBA" id="ARBA00004127"/>
    </source>
</evidence>
<dbReference type="InterPro" id="IPR027256">
    <property type="entry name" value="P-typ_ATPase_IB"/>
</dbReference>